<reference evidence="1" key="1">
    <citation type="submission" date="2023-08" db="EMBL/GenBank/DDBJ databases">
        <title>A de novo genome assembly of Solanum verrucosum Schlechtendal, a Mexican diploid species geographically isolated from the other diploid A-genome species in potato relatives.</title>
        <authorList>
            <person name="Hosaka K."/>
        </authorList>
    </citation>
    <scope>NUCLEOTIDE SEQUENCE</scope>
    <source>
        <tissue evidence="1">Young leaves</tissue>
    </source>
</reference>
<gene>
    <name evidence="1" type="ORF">MTR67_040711</name>
</gene>
<accession>A0AAF0ZQ19</accession>
<organism evidence="1 2">
    <name type="scientific">Solanum verrucosum</name>
    <dbReference type="NCBI Taxonomy" id="315347"/>
    <lineage>
        <taxon>Eukaryota</taxon>
        <taxon>Viridiplantae</taxon>
        <taxon>Streptophyta</taxon>
        <taxon>Embryophyta</taxon>
        <taxon>Tracheophyta</taxon>
        <taxon>Spermatophyta</taxon>
        <taxon>Magnoliopsida</taxon>
        <taxon>eudicotyledons</taxon>
        <taxon>Gunneridae</taxon>
        <taxon>Pentapetalae</taxon>
        <taxon>asterids</taxon>
        <taxon>lamiids</taxon>
        <taxon>Solanales</taxon>
        <taxon>Solanaceae</taxon>
        <taxon>Solanoideae</taxon>
        <taxon>Solaneae</taxon>
        <taxon>Solanum</taxon>
    </lineage>
</organism>
<proteinExistence type="predicted"/>
<protein>
    <submittedName>
        <fullName evidence="1">Uncharacterized protein</fullName>
    </submittedName>
</protein>
<name>A0AAF0ZQ19_SOLVR</name>
<evidence type="ECO:0000313" key="2">
    <source>
        <dbReference type="Proteomes" id="UP001234989"/>
    </source>
</evidence>
<dbReference type="Proteomes" id="UP001234989">
    <property type="component" value="Chromosome 9"/>
</dbReference>
<keyword evidence="2" id="KW-1185">Reference proteome</keyword>
<evidence type="ECO:0000313" key="1">
    <source>
        <dbReference type="EMBL" id="WMV47326.1"/>
    </source>
</evidence>
<sequence length="10" mass="1192">MFWELVLGVV</sequence>
<dbReference type="EMBL" id="CP133620">
    <property type="protein sequence ID" value="WMV47326.1"/>
    <property type="molecule type" value="Genomic_DNA"/>
</dbReference>